<feature type="transmembrane region" description="Helical" evidence="1">
    <location>
        <begin position="26"/>
        <end position="59"/>
    </location>
</feature>
<sequence>MNRVLGAIRYWYTGVLLRLDTEFLMVPAGLIAVCGVEIIGLPIVSPTATLAMVAAVLLIRRVRRRRHRV</sequence>
<proteinExistence type="predicted"/>
<accession>A0ABX1J2N5</accession>
<dbReference type="EMBL" id="JAAXLS010000003">
    <property type="protein sequence ID" value="NKQ52595.1"/>
    <property type="molecule type" value="Genomic_DNA"/>
</dbReference>
<keyword evidence="1" id="KW-0812">Transmembrane</keyword>
<comment type="caution">
    <text evidence="2">The sequence shown here is derived from an EMBL/GenBank/DDBJ whole genome shotgun (WGS) entry which is preliminary data.</text>
</comment>
<protein>
    <submittedName>
        <fullName evidence="2">Uncharacterized protein</fullName>
    </submittedName>
</protein>
<organism evidence="2 3">
    <name type="scientific">Amycolatopsis acididurans</name>
    <dbReference type="NCBI Taxonomy" id="2724524"/>
    <lineage>
        <taxon>Bacteria</taxon>
        <taxon>Bacillati</taxon>
        <taxon>Actinomycetota</taxon>
        <taxon>Actinomycetes</taxon>
        <taxon>Pseudonocardiales</taxon>
        <taxon>Pseudonocardiaceae</taxon>
        <taxon>Amycolatopsis</taxon>
    </lineage>
</organism>
<keyword evidence="1" id="KW-1133">Transmembrane helix</keyword>
<evidence type="ECO:0000256" key="1">
    <source>
        <dbReference type="SAM" id="Phobius"/>
    </source>
</evidence>
<keyword evidence="3" id="KW-1185">Reference proteome</keyword>
<evidence type="ECO:0000313" key="2">
    <source>
        <dbReference type="EMBL" id="NKQ52595.1"/>
    </source>
</evidence>
<reference evidence="2 3" key="1">
    <citation type="submission" date="2020-04" db="EMBL/GenBank/DDBJ databases">
        <title>Novel species.</title>
        <authorList>
            <person name="Teo W.F.A."/>
            <person name="Lipun K."/>
            <person name="Srisuk N."/>
            <person name="Duangmal K."/>
        </authorList>
    </citation>
    <scope>NUCLEOTIDE SEQUENCE [LARGE SCALE GENOMIC DNA]</scope>
    <source>
        <strain evidence="2 3">K13G38</strain>
    </source>
</reference>
<name>A0ABX1J2N5_9PSEU</name>
<evidence type="ECO:0000313" key="3">
    <source>
        <dbReference type="Proteomes" id="UP000715441"/>
    </source>
</evidence>
<gene>
    <name evidence="2" type="ORF">HFP15_06845</name>
</gene>
<keyword evidence="1" id="KW-0472">Membrane</keyword>
<dbReference type="RefSeq" id="WP_168512660.1">
    <property type="nucleotide sequence ID" value="NZ_JAAXLS010000003.1"/>
</dbReference>
<dbReference type="Proteomes" id="UP000715441">
    <property type="component" value="Unassembled WGS sequence"/>
</dbReference>